<dbReference type="AlphaFoldDB" id="A0A1J5RG40"/>
<dbReference type="InterPro" id="IPR023155">
    <property type="entry name" value="Cyt_c-552/4"/>
</dbReference>
<feature type="domain" description="Cytochrome c-552/4" evidence="1">
    <location>
        <begin position="97"/>
        <end position="153"/>
    </location>
</feature>
<organism evidence="2">
    <name type="scientific">mine drainage metagenome</name>
    <dbReference type="NCBI Taxonomy" id="410659"/>
    <lineage>
        <taxon>unclassified sequences</taxon>
        <taxon>metagenomes</taxon>
        <taxon>ecological metagenomes</taxon>
    </lineage>
</organism>
<dbReference type="Pfam" id="PF13435">
    <property type="entry name" value="Cytochrome_C554"/>
    <property type="match status" value="1"/>
</dbReference>
<gene>
    <name evidence="2" type="ORF">GALL_270420</name>
</gene>
<sequence length="428" mass="47019">MWRSLSPGDRSCIPIDCESRKPPVPEPAALRLGTRGRTPVFGRVWLRRLMPVLLMSLALQAQAQPLPPGYWQRPLAPQGEAPVRWSRIESSLRPQDCGLCHPDKLADWRTSPHAKAFSPGLVGQLLTYNAEDTRSCMACHAPLAEQTQAFETARRQGNAALPSAQGLAAAGNSCGGCHLRQYRHYGPPDRRSNAVGPTPSTDPHGGAIRTKAFESSDFCGACHQFPQNLAINGKPLENTLAEWRASPAARSGKTCQSCHMPERRHLWRGIHDAAMVRSGVQARFSAQPGQAVFRLINSGVGHAFPTYVTPKAVLTGVALDISGHVIAGSEKHIVIQRQVAFTGDVWHEISDSRLLPDQSATLSVPWPPSGRVRFWLEIDPDDFYHRETYPSLRRDLPENSAAARLIAAADARATASPYRLFETELRRP</sequence>
<name>A0A1J5RG40_9ZZZZ</name>
<comment type="caution">
    <text evidence="2">The sequence shown here is derived from an EMBL/GenBank/DDBJ whole genome shotgun (WGS) entry which is preliminary data.</text>
</comment>
<accession>A0A1J5RG40</accession>
<proteinExistence type="predicted"/>
<evidence type="ECO:0000259" key="1">
    <source>
        <dbReference type="Pfam" id="PF13435"/>
    </source>
</evidence>
<dbReference type="Gene3D" id="1.10.1130.10">
    <property type="entry name" value="Flavocytochrome C3, Chain A"/>
    <property type="match status" value="1"/>
</dbReference>
<reference evidence="2" key="1">
    <citation type="submission" date="2016-10" db="EMBL/GenBank/DDBJ databases">
        <title>Sequence of Gallionella enrichment culture.</title>
        <authorList>
            <person name="Poehlein A."/>
            <person name="Muehling M."/>
            <person name="Daniel R."/>
        </authorList>
    </citation>
    <scope>NUCLEOTIDE SEQUENCE</scope>
</reference>
<dbReference type="EMBL" id="MLJW01000271">
    <property type="protein sequence ID" value="OIQ91076.1"/>
    <property type="molecule type" value="Genomic_DNA"/>
</dbReference>
<dbReference type="InterPro" id="IPR036280">
    <property type="entry name" value="Multihaem_cyt_sf"/>
</dbReference>
<protein>
    <submittedName>
        <fullName evidence="2">Doubled CXXCH motif (Paired_CXXCH_1)</fullName>
    </submittedName>
</protein>
<dbReference type="SUPFAM" id="SSF48695">
    <property type="entry name" value="Multiheme cytochromes"/>
    <property type="match status" value="1"/>
</dbReference>
<evidence type="ECO:0000313" key="2">
    <source>
        <dbReference type="EMBL" id="OIQ91076.1"/>
    </source>
</evidence>